<sequence length="280" mass="32716">MCGNYQPYLRGSEMYHISNHASNNKYICKCIYKYELTSHVEKSPVCIFWEVPEVDIVDKIYSISRNSLPIFKFETDLRTEIIQKGDREHHKHYCLAKRNGDIGYGTWTTAIYNCAVEYTSLVKHNSTYFDYWLRYFMYEEDKGNKQCVAITRDTMFRKLTYQFRPCSDRLPVLCVDESNSQLITPVFGNRGSQFPANSTEPMNPTSSNMPDVQRPEEIVYVNVVLFGLCILFAILIILRKRFTLCVRPTANKKFRRYNINESQMVQTDGNSERNNGVSQN</sequence>
<proteinExistence type="predicted"/>
<keyword evidence="1" id="KW-0472">Membrane</keyword>
<evidence type="ECO:0000313" key="3">
    <source>
        <dbReference type="Proteomes" id="UP000507470"/>
    </source>
</evidence>
<keyword evidence="1" id="KW-1133">Transmembrane helix</keyword>
<organism evidence="2 3">
    <name type="scientific">Mytilus coruscus</name>
    <name type="common">Sea mussel</name>
    <dbReference type="NCBI Taxonomy" id="42192"/>
    <lineage>
        <taxon>Eukaryota</taxon>
        <taxon>Metazoa</taxon>
        <taxon>Spiralia</taxon>
        <taxon>Lophotrochozoa</taxon>
        <taxon>Mollusca</taxon>
        <taxon>Bivalvia</taxon>
        <taxon>Autobranchia</taxon>
        <taxon>Pteriomorphia</taxon>
        <taxon>Mytilida</taxon>
        <taxon>Mytiloidea</taxon>
        <taxon>Mytilidae</taxon>
        <taxon>Mytilinae</taxon>
        <taxon>Mytilus</taxon>
    </lineage>
</organism>
<dbReference type="OrthoDB" id="6184520at2759"/>
<dbReference type="Proteomes" id="UP000507470">
    <property type="component" value="Unassembled WGS sequence"/>
</dbReference>
<protein>
    <submittedName>
        <fullName evidence="2">Uncharacterized protein</fullName>
    </submittedName>
</protein>
<accession>A0A6J8CSX3</accession>
<evidence type="ECO:0000313" key="2">
    <source>
        <dbReference type="EMBL" id="CAC5398606.1"/>
    </source>
</evidence>
<reference evidence="2 3" key="1">
    <citation type="submission" date="2020-06" db="EMBL/GenBank/DDBJ databases">
        <authorList>
            <person name="Li R."/>
            <person name="Bekaert M."/>
        </authorList>
    </citation>
    <scope>NUCLEOTIDE SEQUENCE [LARGE SCALE GENOMIC DNA]</scope>
    <source>
        <strain evidence="3">wild</strain>
    </source>
</reference>
<keyword evidence="3" id="KW-1185">Reference proteome</keyword>
<dbReference type="EMBL" id="CACVKT020005964">
    <property type="protein sequence ID" value="CAC5398606.1"/>
    <property type="molecule type" value="Genomic_DNA"/>
</dbReference>
<feature type="transmembrane region" description="Helical" evidence="1">
    <location>
        <begin position="218"/>
        <end position="238"/>
    </location>
</feature>
<dbReference type="AlphaFoldDB" id="A0A6J8CSX3"/>
<name>A0A6J8CSX3_MYTCO</name>
<evidence type="ECO:0000256" key="1">
    <source>
        <dbReference type="SAM" id="Phobius"/>
    </source>
</evidence>
<gene>
    <name evidence="2" type="ORF">MCOR_32971</name>
</gene>
<keyword evidence="1" id="KW-0812">Transmembrane</keyword>